<feature type="transmembrane region" description="Helical" evidence="1">
    <location>
        <begin position="272"/>
        <end position="291"/>
    </location>
</feature>
<feature type="transmembrane region" description="Helical" evidence="1">
    <location>
        <begin position="91"/>
        <end position="111"/>
    </location>
</feature>
<feature type="transmembrane region" description="Helical" evidence="1">
    <location>
        <begin position="242"/>
        <end position="260"/>
    </location>
</feature>
<organism evidence="3 4">
    <name type="scientific">Rariglobus hedericola</name>
    <dbReference type="NCBI Taxonomy" id="2597822"/>
    <lineage>
        <taxon>Bacteria</taxon>
        <taxon>Pseudomonadati</taxon>
        <taxon>Verrucomicrobiota</taxon>
        <taxon>Opitutia</taxon>
        <taxon>Opitutales</taxon>
        <taxon>Opitutaceae</taxon>
        <taxon>Rariglobus</taxon>
    </lineage>
</organism>
<feature type="transmembrane region" description="Helical" evidence="1">
    <location>
        <begin position="6"/>
        <end position="22"/>
    </location>
</feature>
<proteinExistence type="predicted"/>
<dbReference type="Gene3D" id="1.10.3730.20">
    <property type="match status" value="1"/>
</dbReference>
<reference evidence="3 4" key="1">
    <citation type="submission" date="2019-07" db="EMBL/GenBank/DDBJ databases">
        <title>Description of 53C-WASEF.</title>
        <authorList>
            <person name="Pitt A."/>
            <person name="Hahn M.W."/>
        </authorList>
    </citation>
    <scope>NUCLEOTIDE SEQUENCE [LARGE SCALE GENOMIC DNA]</scope>
    <source>
        <strain evidence="3 4">53C-WASEF</strain>
    </source>
</reference>
<feature type="domain" description="EamA" evidence="2">
    <location>
        <begin position="6"/>
        <end position="134"/>
    </location>
</feature>
<dbReference type="AlphaFoldDB" id="A0A556QRL6"/>
<feature type="transmembrane region" description="Helical" evidence="1">
    <location>
        <begin position="31"/>
        <end position="52"/>
    </location>
</feature>
<dbReference type="GO" id="GO:0016020">
    <property type="term" value="C:membrane"/>
    <property type="evidence" value="ECO:0007669"/>
    <property type="project" value="InterPro"/>
</dbReference>
<feature type="transmembrane region" description="Helical" evidence="1">
    <location>
        <begin position="147"/>
        <end position="165"/>
    </location>
</feature>
<keyword evidence="1" id="KW-0812">Transmembrane</keyword>
<evidence type="ECO:0000313" key="4">
    <source>
        <dbReference type="Proteomes" id="UP000315648"/>
    </source>
</evidence>
<accession>A0A556QRL6</accession>
<feature type="transmembrane region" description="Helical" evidence="1">
    <location>
        <begin position="210"/>
        <end position="230"/>
    </location>
</feature>
<feature type="transmembrane region" description="Helical" evidence="1">
    <location>
        <begin position="177"/>
        <end position="198"/>
    </location>
</feature>
<evidence type="ECO:0000313" key="3">
    <source>
        <dbReference type="EMBL" id="TSJ79284.1"/>
    </source>
</evidence>
<dbReference type="OrthoDB" id="187159at2"/>
<keyword evidence="1" id="KW-0472">Membrane</keyword>
<sequence length="292" mass="31442">MPAHLLFPVAASIAYVFAMLAFKRSGNWGVGVWRTAFVSNIAIGLAFAPFWLLGGHDQPVTQLWQPLLVALLFLFGQIFTFLSLHYGDVSVGTPVMGLKIILVALGSALLLPDPIPLKWWIAAFLSTAAIILLSRGESRPRHAVGRTVLAAALAATSFALFDVLIQKWSPAWGVGRFLPLTCGAVAVLSFGFIPLFNAPLSAIPRPAWRWLGGGSLLLALQSSLFVYAIGAFGDATVMNIVYSSRGLWSVVAVWLIGHWFANEEQTLAPAILRSRLIGAMLILAAIALVVLR</sequence>
<dbReference type="Proteomes" id="UP000315648">
    <property type="component" value="Unassembled WGS sequence"/>
</dbReference>
<keyword evidence="4" id="KW-1185">Reference proteome</keyword>
<feature type="transmembrane region" description="Helical" evidence="1">
    <location>
        <begin position="64"/>
        <end position="84"/>
    </location>
</feature>
<dbReference type="InterPro" id="IPR000620">
    <property type="entry name" value="EamA_dom"/>
</dbReference>
<protein>
    <submittedName>
        <fullName evidence="3">DMT family transporter</fullName>
    </submittedName>
</protein>
<evidence type="ECO:0000259" key="2">
    <source>
        <dbReference type="Pfam" id="PF00892"/>
    </source>
</evidence>
<keyword evidence="1" id="KW-1133">Transmembrane helix</keyword>
<dbReference type="Pfam" id="PF00892">
    <property type="entry name" value="EamA"/>
    <property type="match status" value="1"/>
</dbReference>
<evidence type="ECO:0000256" key="1">
    <source>
        <dbReference type="SAM" id="Phobius"/>
    </source>
</evidence>
<feature type="transmembrane region" description="Helical" evidence="1">
    <location>
        <begin position="117"/>
        <end position="135"/>
    </location>
</feature>
<gene>
    <name evidence="3" type="ORF">FPL22_08325</name>
</gene>
<comment type="caution">
    <text evidence="3">The sequence shown here is derived from an EMBL/GenBank/DDBJ whole genome shotgun (WGS) entry which is preliminary data.</text>
</comment>
<dbReference type="RefSeq" id="WP_144229673.1">
    <property type="nucleotide sequence ID" value="NZ_CBCRVV010000020.1"/>
</dbReference>
<name>A0A556QRL6_9BACT</name>
<dbReference type="InterPro" id="IPR037185">
    <property type="entry name" value="EmrE-like"/>
</dbReference>
<dbReference type="EMBL" id="VMBG01000001">
    <property type="protein sequence ID" value="TSJ79284.1"/>
    <property type="molecule type" value="Genomic_DNA"/>
</dbReference>
<dbReference type="SUPFAM" id="SSF103481">
    <property type="entry name" value="Multidrug resistance efflux transporter EmrE"/>
    <property type="match status" value="1"/>
</dbReference>